<evidence type="ECO:0000259" key="10">
    <source>
        <dbReference type="PROSITE" id="PS50507"/>
    </source>
</evidence>
<evidence type="ECO:0000256" key="5">
    <source>
        <dbReference type="ARBA" id="ARBA00022741"/>
    </source>
</evidence>
<feature type="region of interest" description="Disordered" evidence="9">
    <location>
        <begin position="708"/>
        <end position="747"/>
    </location>
</feature>
<dbReference type="GO" id="GO:0008174">
    <property type="term" value="F:mRNA methyltransferase activity"/>
    <property type="evidence" value="ECO:0007669"/>
    <property type="project" value="UniProtKB-UniRule"/>
</dbReference>
<feature type="domain" description="Peptidase C23" evidence="11">
    <location>
        <begin position="868"/>
        <end position="958"/>
    </location>
</feature>
<evidence type="ECO:0000259" key="11">
    <source>
        <dbReference type="PROSITE" id="PS51492"/>
    </source>
</evidence>
<dbReference type="Pfam" id="PF01443">
    <property type="entry name" value="Viral_helicase1"/>
    <property type="match status" value="1"/>
</dbReference>
<dbReference type="PROSITE" id="PS51657">
    <property type="entry name" value="PSRV_HELICASE"/>
    <property type="match status" value="1"/>
</dbReference>
<name>A0A411EZL0_9VIRU</name>
<keyword evidence="8" id="KW-0693">Viral RNA replication</keyword>
<dbReference type="GO" id="GO:0016817">
    <property type="term" value="F:hydrolase activity, acting on acid anhydrides"/>
    <property type="evidence" value="ECO:0007669"/>
    <property type="project" value="InterPro"/>
</dbReference>
<keyword evidence="7" id="KW-0067">ATP-binding</keyword>
<keyword evidence="3" id="KW-0808">Transferase</keyword>
<feature type="compositionally biased region" description="Basic and acidic residues" evidence="9">
    <location>
        <begin position="708"/>
        <end position="718"/>
    </location>
</feature>
<evidence type="ECO:0000256" key="1">
    <source>
        <dbReference type="ARBA" id="ARBA00008513"/>
    </source>
</evidence>
<dbReference type="InterPro" id="IPR027417">
    <property type="entry name" value="P-loop_NTPase"/>
</dbReference>
<feature type="domain" description="RdRp catalytic" evidence="10">
    <location>
        <begin position="1643"/>
        <end position="1750"/>
    </location>
</feature>
<dbReference type="InterPro" id="IPR001788">
    <property type="entry name" value="RNA-dep_RNA_pol_alsuvir"/>
</dbReference>
<evidence type="ECO:0000256" key="7">
    <source>
        <dbReference type="ARBA" id="ARBA00022840"/>
    </source>
</evidence>
<dbReference type="InterPro" id="IPR043502">
    <property type="entry name" value="DNA/RNA_pol_sf"/>
</dbReference>
<dbReference type="EMBL" id="MH345698">
    <property type="protein sequence ID" value="QBA83594.1"/>
    <property type="molecule type" value="Genomic_RNA"/>
</dbReference>
<dbReference type="InterPro" id="IPR007094">
    <property type="entry name" value="RNA-dir_pol_PSvirus"/>
</dbReference>
<comment type="similarity">
    <text evidence="1">Belongs to the potexviruses/carlaviruses RNA replication protein family.</text>
</comment>
<dbReference type="GO" id="GO:0039694">
    <property type="term" value="P:viral RNA genome replication"/>
    <property type="evidence" value="ECO:0007669"/>
    <property type="project" value="InterPro"/>
</dbReference>
<organism evidence="14">
    <name type="scientific">Cowpea mild mottle virus</name>
    <dbReference type="NCBI Taxonomy" id="67761"/>
    <lineage>
        <taxon>Viruses</taxon>
        <taxon>Riboviria</taxon>
        <taxon>Orthornavirae</taxon>
        <taxon>Kitrinoviricota</taxon>
        <taxon>Alsuviricetes</taxon>
        <taxon>Tymovirales</taxon>
        <taxon>Betaflexiviridae</taxon>
        <taxon>Quinvirinae</taxon>
        <taxon>Carlavirus</taxon>
        <taxon>Carlavirus vignae</taxon>
    </lineage>
</organism>
<dbReference type="PROSITE" id="PS51743">
    <property type="entry name" value="ALPHAVIRUS_MT"/>
    <property type="match status" value="1"/>
</dbReference>
<feature type="domain" description="Alphavirus-like MT" evidence="13">
    <location>
        <begin position="63"/>
        <end position="254"/>
    </location>
</feature>
<sequence>MALTYRTPMEDIVSSFEPAMQSAIASKAALSYKALEEKNFQVFNFHLKAEAKQKLSAAGVYLSPFSAVVHSHPVCKTLENHILYSVLPNYVNNKFFFVGIKNSKINLLKSRDPKLSVISVINRYVTSKDVCRYSNDFVVRSSKEITGLSRHRATLAEATLRDLVPNLLNIKAKHLFMHDELHYWREKDLITFLEVVNPEVLLATVVYPPELLVGSKQSLNPWCYDFNIKGNKLLFYPDGVRSEGYEQPLKGGYLLTAKEIHLPNGEVYCVDLIHSKYAHHLISITKGAAVTCEYRSFDGFEAVAFGGLINLSSNSNPFFQVSFDLVSKMYRYLRSLKKPDLQSAMAKLSQIVPEPSASEIKFVQEFADLVMSCSNVNSLLSVNKLRFFLCRVYQKVFPAWCLNKFSLIKELCLDDFISQLKPFSFTKKTKIINLSYVEEMLDWSEFDVNESKDLPSIIDEEFSYNSALGGSKNSQFFHLSQPYIGLAPLSDASTGVKAEFLIPRKVLVQGLTRVVMNSLVDQSLLNISEDRVKSVLVTLLENRSILLNSRVCFQDDLMTEISCSVKARVVRLAAKVKFESCLSWFQAFRCHRVHSKYLTNYSESSVLPKEASNAWASVVRDLREGLVKLPFTLHEWSEKTKELGSGRANVEGGVTKTSFKKEEVDCQPDLLAVDSSTLDRFGLAGLSQEELKAAGLLIPSESDIEVTDSRVKEVREGESESESAESTASLIEGFEGENSEHSEVKRESGKDSRVSLIVKDMQNYSILQEDVDMLGLIATYLGYLKSEIANRLESIGLFNLSSVLSSDDQIFEFIESISLLFSINLIVILGAPRDQGWRLLAIERANPNEASGTLWIQEDGDHFKSVIPKNLCVIQAVSKALKRRSDEVINVLAQNDFRDLYSDLMQGKGLELAKLEQVFEIFSIHAFVQVGTELLEINKEGSCCACFDLREQHVEYIGATLNQVGCPLTSGSSSKHEFENKVLLHLQGVGSEVVFKPKISRAKLLADCLHSGSTGVISSELFNGKPHLLNSLLENESSRSTKVSKHASNLKIIAVLGTFGVGKSSLFKQMTAGARGQTFDFVSPRRALLDEIRRDLKVGEDAKQRQRRGQQNWFFNTFEKFLGRCGKLKENQLIFVDEVQLFPSGYLDLITYLIRVPVNLIVFGDPCQSDYDNEKDRDLLGSISTNVEALLKDRDYKYNILSHRFQNGNFLGRLPCLMDEERFGQVSENYLIYNDLEDLTILPLEYAQVILVSSFEEKRVVSSYVPEAKRILTFGESTGLNFDYGTILITMISERSNEKRWVTALSRFRRNLALVNSTGLSIDGLALTYKDRFLGRFLCGKADPEQLRVLLPGRPIFTEGFQTRIGRDEGIREEKLAGDPWLKSMVDLFQIEDVQVEELQEITQQVEEFKIHLPREEMEGTRARWVHKILNKEFREVRMGSIVSDQFTDDHSKQRGGQQLTNAAERFETIYPRHRANDTVTFIMAVKKRLRFSKPHVEKAKLSVALPFGRFLLNKFLDFVPLKRAHNVAMMDAARQEFFDKKTSKSAATIENHNIRSCRDWLADVVQVFSKSQICTKFDNRFRVAKAAQSIACFQHSVLCRFAPYMRYIEKKLQEALPKRFYIHSGKSLEQLNTWVLNSGFDGLCTESDYEAFDASQDQYIVAFEIELMKYLGLPNDLIQDYLYIKTHLGSKLGSFAIMRFTGEASTFLFNTMASMLFTFLRYQIKGNENICFAGDDMCSSKKLTVSNEYDNFLKKIKLKAKVQHTLNPTFCGWHLSPDGIYKKPQLVFERMCIAKETNNLQNCIDSYAIEVSYAYKMGERVTARMDEEELGAYYGCVRTIIKYKHLLKSDVKALYESLE</sequence>
<dbReference type="Pfam" id="PF00978">
    <property type="entry name" value="RdRP_2"/>
    <property type="match status" value="1"/>
</dbReference>
<proteinExistence type="inferred from homology"/>
<dbReference type="SUPFAM" id="SSF56672">
    <property type="entry name" value="DNA/RNA polymerases"/>
    <property type="match status" value="1"/>
</dbReference>
<dbReference type="Pfam" id="PF01660">
    <property type="entry name" value="Vmethyltransf"/>
    <property type="match status" value="1"/>
</dbReference>
<keyword evidence="2" id="KW-0696">RNA-directed RNA polymerase</keyword>
<dbReference type="GO" id="GO:0016556">
    <property type="term" value="P:mRNA modification"/>
    <property type="evidence" value="ECO:0007669"/>
    <property type="project" value="InterPro"/>
</dbReference>
<reference evidence="14" key="1">
    <citation type="submission" date="2018-05" db="EMBL/GenBank/DDBJ databases">
        <title>Deep sequence analysis of urdbean crinkle affected plants revealed association of Cowpea mild mottle virus.</title>
        <authorList>
            <person name="Akram M."/>
            <person name="Iquebal M.A."/>
            <person name="Jaiswal S."/>
            <person name="Sachan D.K."/>
            <person name="Chopra M."/>
            <person name="Bohra A."/>
            <person name="Soren K."/>
            <person name="Rai A."/>
            <person name="Kumar D."/>
            <person name="Naimuddin K."/>
        </authorList>
    </citation>
    <scope>NUCLEOTIDE SEQUENCE</scope>
    <source>
        <strain evidence="14">CpMMV-Urd-Kanpur</strain>
    </source>
</reference>
<evidence type="ECO:0000256" key="4">
    <source>
        <dbReference type="ARBA" id="ARBA00022695"/>
    </source>
</evidence>
<accession>A0A411EZL0</accession>
<evidence type="ECO:0000259" key="13">
    <source>
        <dbReference type="PROSITE" id="PS51743"/>
    </source>
</evidence>
<evidence type="ECO:0000256" key="9">
    <source>
        <dbReference type="SAM" id="MobiDB-lite"/>
    </source>
</evidence>
<dbReference type="PROSITE" id="PS51492">
    <property type="entry name" value="PEPTIDASE_C23"/>
    <property type="match status" value="1"/>
</dbReference>
<dbReference type="SUPFAM" id="SSF52540">
    <property type="entry name" value="P-loop containing nucleoside triphosphate hydrolases"/>
    <property type="match status" value="1"/>
</dbReference>
<dbReference type="GO" id="GO:0003968">
    <property type="term" value="F:RNA-directed RNA polymerase activity"/>
    <property type="evidence" value="ECO:0007669"/>
    <property type="project" value="UniProtKB-KW"/>
</dbReference>
<evidence type="ECO:0000256" key="2">
    <source>
        <dbReference type="ARBA" id="ARBA00022484"/>
    </source>
</evidence>
<dbReference type="InterPro" id="IPR008041">
    <property type="entry name" value="Peptidase_C23"/>
</dbReference>
<dbReference type="GO" id="GO:0006351">
    <property type="term" value="P:DNA-templated transcription"/>
    <property type="evidence" value="ECO:0007669"/>
    <property type="project" value="InterPro"/>
</dbReference>
<dbReference type="Pfam" id="PF05379">
    <property type="entry name" value="Peptidase_C23"/>
    <property type="match status" value="1"/>
</dbReference>
<dbReference type="InterPro" id="IPR002588">
    <property type="entry name" value="Alphavirus-like_MT_dom"/>
</dbReference>
<evidence type="ECO:0000256" key="3">
    <source>
        <dbReference type="ARBA" id="ARBA00022679"/>
    </source>
</evidence>
<dbReference type="GO" id="GO:0006396">
    <property type="term" value="P:RNA processing"/>
    <property type="evidence" value="ECO:0007669"/>
    <property type="project" value="InterPro"/>
</dbReference>
<dbReference type="GO" id="GO:0003723">
    <property type="term" value="F:RNA binding"/>
    <property type="evidence" value="ECO:0007669"/>
    <property type="project" value="InterPro"/>
</dbReference>
<keyword evidence="6" id="KW-0378">Hydrolase</keyword>
<dbReference type="InterPro" id="IPR027351">
    <property type="entry name" value="(+)RNA_virus_helicase_core_dom"/>
</dbReference>
<evidence type="ECO:0000313" key="14">
    <source>
        <dbReference type="EMBL" id="QBA83594.1"/>
    </source>
</evidence>
<feature type="domain" description="(+)RNA virus helicase C-terminal" evidence="12">
    <location>
        <begin position="1024"/>
        <end position="1348"/>
    </location>
</feature>
<evidence type="ECO:0000259" key="12">
    <source>
        <dbReference type="PROSITE" id="PS51657"/>
    </source>
</evidence>
<protein>
    <submittedName>
        <fullName evidence="14">RNA dependent RNA polymerase</fullName>
    </submittedName>
</protein>
<keyword evidence="5" id="KW-0547">Nucleotide-binding</keyword>
<evidence type="ECO:0000256" key="6">
    <source>
        <dbReference type="ARBA" id="ARBA00022801"/>
    </source>
</evidence>
<feature type="compositionally biased region" description="Basic and acidic residues" evidence="9">
    <location>
        <begin position="738"/>
        <end position="747"/>
    </location>
</feature>
<keyword evidence="4" id="KW-0548">Nucleotidyltransferase</keyword>
<evidence type="ECO:0000256" key="8">
    <source>
        <dbReference type="ARBA" id="ARBA00022953"/>
    </source>
</evidence>
<dbReference type="PROSITE" id="PS50507">
    <property type="entry name" value="RDRP_SSRNA_POS"/>
    <property type="match status" value="1"/>
</dbReference>
<gene>
    <name evidence="14" type="primary">RdRp</name>
</gene>
<dbReference type="GO" id="GO:0005524">
    <property type="term" value="F:ATP binding"/>
    <property type="evidence" value="ECO:0007669"/>
    <property type="project" value="UniProtKB-KW"/>
</dbReference>
<dbReference type="CDD" id="cd23245">
    <property type="entry name" value="Betaflexiviridae_RdRp"/>
    <property type="match status" value="1"/>
</dbReference>